<keyword evidence="3" id="KW-1185">Reference proteome</keyword>
<dbReference type="Pfam" id="PF01841">
    <property type="entry name" value="Transglut_core"/>
    <property type="match status" value="1"/>
</dbReference>
<proteinExistence type="predicted"/>
<protein>
    <submittedName>
        <fullName evidence="2">Transglutaminase</fullName>
    </submittedName>
</protein>
<dbReference type="InterPro" id="IPR052557">
    <property type="entry name" value="CAP/Cytokinesis_protein"/>
</dbReference>
<evidence type="ECO:0000313" key="3">
    <source>
        <dbReference type="Proteomes" id="UP000266482"/>
    </source>
</evidence>
<dbReference type="Proteomes" id="UP000266482">
    <property type="component" value="Unassembled WGS sequence"/>
</dbReference>
<accession>A0A3A1V3C6</accession>
<sequence>MIFISKHMMVGIGVKRLRFRSMFHLREPFEEERMRKGMARLLLLVVIVLAAYSLDQKLDLFPKFAKSEVAMEPAEGERVTLQKLDGGNAQTERPYGKLELELAAGFKERSERFSVTYTGDKKKLSENMTSIIRDALRHDDYSAYILESYIYTIRSWGNKSTITVEARYRETLEQTAEVDRVIEEALAEILRPEMNDHEKVKAIHDWVVTHVEYDQSLNYYTAYNAVSLGKAVCQGYTLLGYRMLDKAGIPVLIAEGTVNTGEHAWNMVQLDGVWYHLDLTWDDPIGVEDDRIRYTYYLKTDEELRADHQWTRTYPAAAVSYADTVETLVQESGEKDALRYNKLKLSLGLHWFDEAHTVTDEEQLRDKIHTAVRSRTTNLEFRYKDGEAFPEALKAAFDGVGVAVGYRASYEKFGSDESLLVNIHLSYQ</sequence>
<dbReference type="SUPFAM" id="SSF54001">
    <property type="entry name" value="Cysteine proteinases"/>
    <property type="match status" value="1"/>
</dbReference>
<feature type="domain" description="Transglutaminase-like" evidence="1">
    <location>
        <begin position="225"/>
        <end position="281"/>
    </location>
</feature>
<evidence type="ECO:0000259" key="1">
    <source>
        <dbReference type="SMART" id="SM00460"/>
    </source>
</evidence>
<dbReference type="AlphaFoldDB" id="A0A3A1V3C6"/>
<dbReference type="PANTHER" id="PTHR46333">
    <property type="entry name" value="CYTOKINESIS PROTEIN 3"/>
    <property type="match status" value="1"/>
</dbReference>
<comment type="caution">
    <text evidence="2">The sequence shown here is derived from an EMBL/GenBank/DDBJ whole genome shotgun (WGS) entry which is preliminary data.</text>
</comment>
<gene>
    <name evidence="2" type="ORF">D3P08_10720</name>
</gene>
<dbReference type="GO" id="GO:0005737">
    <property type="term" value="C:cytoplasm"/>
    <property type="evidence" value="ECO:0007669"/>
    <property type="project" value="TreeGrafter"/>
</dbReference>
<dbReference type="EMBL" id="QXQA01000005">
    <property type="protein sequence ID" value="RIX53103.1"/>
    <property type="molecule type" value="Genomic_DNA"/>
</dbReference>
<dbReference type="OrthoDB" id="9788327at2"/>
<evidence type="ECO:0000313" key="2">
    <source>
        <dbReference type="EMBL" id="RIX53103.1"/>
    </source>
</evidence>
<reference evidence="2 3" key="1">
    <citation type="submission" date="2018-09" db="EMBL/GenBank/DDBJ databases">
        <title>Paenibacillus aracenensis nov. sp. isolated from a cave in southern Spain.</title>
        <authorList>
            <person name="Jurado V."/>
            <person name="Gutierrez-Patricio S."/>
            <person name="Gonzalez-Pimentel J.L."/>
            <person name="Miller A.Z."/>
            <person name="Laiz L."/>
            <person name="Saiz-Jimenez C."/>
        </authorList>
    </citation>
    <scope>NUCLEOTIDE SEQUENCE [LARGE SCALE GENOMIC DNA]</scope>
    <source>
        <strain evidence="2 3">DSM 22867</strain>
    </source>
</reference>
<dbReference type="SMART" id="SM00460">
    <property type="entry name" value="TGc"/>
    <property type="match status" value="1"/>
</dbReference>
<name>A0A3A1V3C6_9BACL</name>
<dbReference type="Gene3D" id="3.10.620.30">
    <property type="match status" value="1"/>
</dbReference>
<dbReference type="PANTHER" id="PTHR46333:SF2">
    <property type="entry name" value="CYTOKINESIS PROTEIN 3"/>
    <property type="match status" value="1"/>
</dbReference>
<dbReference type="InterPro" id="IPR038765">
    <property type="entry name" value="Papain-like_cys_pep_sf"/>
</dbReference>
<organism evidence="2 3">
    <name type="scientific">Paenibacillus nanensis</name>
    <dbReference type="NCBI Taxonomy" id="393251"/>
    <lineage>
        <taxon>Bacteria</taxon>
        <taxon>Bacillati</taxon>
        <taxon>Bacillota</taxon>
        <taxon>Bacilli</taxon>
        <taxon>Bacillales</taxon>
        <taxon>Paenibacillaceae</taxon>
        <taxon>Paenibacillus</taxon>
    </lineage>
</organism>
<dbReference type="InterPro" id="IPR002931">
    <property type="entry name" value="Transglutaminase-like"/>
</dbReference>